<gene>
    <name evidence="4" type="ORF">GCM10023094_29460</name>
</gene>
<keyword evidence="5" id="KW-1185">Reference proteome</keyword>
<dbReference type="Proteomes" id="UP001501183">
    <property type="component" value="Unassembled WGS sequence"/>
</dbReference>
<dbReference type="InterPro" id="IPR002508">
    <property type="entry name" value="MurNAc-LAA_cat"/>
</dbReference>
<protein>
    <submittedName>
        <fullName evidence="4">Rv3717 family N-acetylmuramoyl-L-alanine amidase</fullName>
    </submittedName>
</protein>
<sequence length="273" mass="27843">MWVTPVRAGAVALVALAFVTTGCTIPTEGAVAGDRVVTSTPAPRLGIAGARPDPGSTTPLTGKTVFLDPGHSGSQDAAMTAQVPAGRGDTKDCQTTGTATVDGYPEHTFAWEVVGVMRTELEDLGARVVVSRADDTSVGSCVDERATLANASGADAVVAVHADGAGPDQSGFHVCYSAPPLNDVQAGPSVTFASTMRDALVAAGLMPSTYTGIHGLQPRTDLAGLNLAQRPSILVELGNMRSPTDAREMVDDAGRARYARAVVGGVVAFLSGR</sequence>
<feature type="domain" description="MurNAc-LAA" evidence="3">
    <location>
        <begin position="146"/>
        <end position="267"/>
    </location>
</feature>
<dbReference type="NCBIfam" id="NF038140">
    <property type="entry name" value="amidase_Rv3717"/>
    <property type="match status" value="1"/>
</dbReference>
<keyword evidence="2" id="KW-0732">Signal</keyword>
<dbReference type="InterPro" id="IPR050695">
    <property type="entry name" value="N-acetylmuramoyl_amidase_3"/>
</dbReference>
<proteinExistence type="predicted"/>
<evidence type="ECO:0000259" key="3">
    <source>
        <dbReference type="SMART" id="SM00646"/>
    </source>
</evidence>
<accession>A0ABP8P6M9</accession>
<keyword evidence="1" id="KW-0378">Hydrolase</keyword>
<dbReference type="CDD" id="cd02696">
    <property type="entry name" value="MurNAc-LAA"/>
    <property type="match status" value="1"/>
</dbReference>
<dbReference type="EMBL" id="BAABFB010000048">
    <property type="protein sequence ID" value="GAA4481384.1"/>
    <property type="molecule type" value="Genomic_DNA"/>
</dbReference>
<dbReference type="PANTHER" id="PTHR30404:SF0">
    <property type="entry name" value="N-ACETYLMURAMOYL-L-ALANINE AMIDASE AMIC"/>
    <property type="match status" value="1"/>
</dbReference>
<dbReference type="PANTHER" id="PTHR30404">
    <property type="entry name" value="N-ACETYLMURAMOYL-L-ALANINE AMIDASE"/>
    <property type="match status" value="1"/>
</dbReference>
<feature type="signal peptide" evidence="2">
    <location>
        <begin position="1"/>
        <end position="17"/>
    </location>
</feature>
<dbReference type="RefSeq" id="WP_425569861.1">
    <property type="nucleotide sequence ID" value="NZ_BAABFB010000048.1"/>
</dbReference>
<evidence type="ECO:0000313" key="4">
    <source>
        <dbReference type="EMBL" id="GAA4481384.1"/>
    </source>
</evidence>
<dbReference type="Pfam" id="PF01520">
    <property type="entry name" value="Amidase_3"/>
    <property type="match status" value="1"/>
</dbReference>
<dbReference type="SMART" id="SM00646">
    <property type="entry name" value="Ami_3"/>
    <property type="match status" value="1"/>
</dbReference>
<organism evidence="4 5">
    <name type="scientific">Rhodococcus olei</name>
    <dbReference type="NCBI Taxonomy" id="2161675"/>
    <lineage>
        <taxon>Bacteria</taxon>
        <taxon>Bacillati</taxon>
        <taxon>Actinomycetota</taxon>
        <taxon>Actinomycetes</taxon>
        <taxon>Mycobacteriales</taxon>
        <taxon>Nocardiaceae</taxon>
        <taxon>Rhodococcus</taxon>
    </lineage>
</organism>
<evidence type="ECO:0000313" key="5">
    <source>
        <dbReference type="Proteomes" id="UP001501183"/>
    </source>
</evidence>
<dbReference type="SUPFAM" id="SSF53187">
    <property type="entry name" value="Zn-dependent exopeptidases"/>
    <property type="match status" value="1"/>
</dbReference>
<feature type="chain" id="PRO_5045947383" evidence="2">
    <location>
        <begin position="18"/>
        <end position="273"/>
    </location>
</feature>
<dbReference type="Gene3D" id="3.40.630.40">
    <property type="entry name" value="Zn-dependent exopeptidases"/>
    <property type="match status" value="1"/>
</dbReference>
<evidence type="ECO:0000256" key="1">
    <source>
        <dbReference type="ARBA" id="ARBA00022801"/>
    </source>
</evidence>
<dbReference type="PROSITE" id="PS51257">
    <property type="entry name" value="PROKAR_LIPOPROTEIN"/>
    <property type="match status" value="1"/>
</dbReference>
<reference evidence="5" key="1">
    <citation type="journal article" date="2019" name="Int. J. Syst. Evol. Microbiol.">
        <title>The Global Catalogue of Microorganisms (GCM) 10K type strain sequencing project: providing services to taxonomists for standard genome sequencing and annotation.</title>
        <authorList>
            <consortium name="The Broad Institute Genomics Platform"/>
            <consortium name="The Broad Institute Genome Sequencing Center for Infectious Disease"/>
            <person name="Wu L."/>
            <person name="Ma J."/>
        </authorList>
    </citation>
    <scope>NUCLEOTIDE SEQUENCE [LARGE SCALE GENOMIC DNA]</scope>
    <source>
        <strain evidence="5">JCM 32206</strain>
    </source>
</reference>
<evidence type="ECO:0000256" key="2">
    <source>
        <dbReference type="SAM" id="SignalP"/>
    </source>
</evidence>
<name>A0ABP8P6M9_9NOCA</name>
<comment type="caution">
    <text evidence="4">The sequence shown here is derived from an EMBL/GenBank/DDBJ whole genome shotgun (WGS) entry which is preliminary data.</text>
</comment>